<name>A0ABS8WGX1_DATST</name>
<accession>A0ABS8WGX1</accession>
<dbReference type="EMBL" id="JACEIK010006791">
    <property type="protein sequence ID" value="MCE3049274.1"/>
    <property type="molecule type" value="Genomic_DNA"/>
</dbReference>
<gene>
    <name evidence="1" type="ORF">HAX54_044507</name>
</gene>
<dbReference type="Proteomes" id="UP000823775">
    <property type="component" value="Unassembled WGS sequence"/>
</dbReference>
<keyword evidence="2" id="KW-1185">Reference proteome</keyword>
<evidence type="ECO:0000313" key="2">
    <source>
        <dbReference type="Proteomes" id="UP000823775"/>
    </source>
</evidence>
<organism evidence="1 2">
    <name type="scientific">Datura stramonium</name>
    <name type="common">Jimsonweed</name>
    <name type="synonym">Common thornapple</name>
    <dbReference type="NCBI Taxonomy" id="4076"/>
    <lineage>
        <taxon>Eukaryota</taxon>
        <taxon>Viridiplantae</taxon>
        <taxon>Streptophyta</taxon>
        <taxon>Embryophyta</taxon>
        <taxon>Tracheophyta</taxon>
        <taxon>Spermatophyta</taxon>
        <taxon>Magnoliopsida</taxon>
        <taxon>eudicotyledons</taxon>
        <taxon>Gunneridae</taxon>
        <taxon>Pentapetalae</taxon>
        <taxon>asterids</taxon>
        <taxon>lamiids</taxon>
        <taxon>Solanales</taxon>
        <taxon>Solanaceae</taxon>
        <taxon>Solanoideae</taxon>
        <taxon>Datureae</taxon>
        <taxon>Datura</taxon>
    </lineage>
</organism>
<reference evidence="1 2" key="1">
    <citation type="journal article" date="2021" name="BMC Genomics">
        <title>Datura genome reveals duplications of psychoactive alkaloid biosynthetic genes and high mutation rate following tissue culture.</title>
        <authorList>
            <person name="Rajewski A."/>
            <person name="Carter-House D."/>
            <person name="Stajich J."/>
            <person name="Litt A."/>
        </authorList>
    </citation>
    <scope>NUCLEOTIDE SEQUENCE [LARGE SCALE GENOMIC DNA]</scope>
    <source>
        <strain evidence="1">AR-01</strain>
    </source>
</reference>
<sequence length="120" mass="13580">MVGFNGEELGRQKSGELGFGKVEGFWGRLRSTDILRVSTCISPVRRSSPFDFQNFSRYTGSQPRQTSSLQNAIGISMVERHLTLYRTNILPLSCGRVMLRAWAPASRDVAQWLPYFSFSL</sequence>
<proteinExistence type="predicted"/>
<evidence type="ECO:0000313" key="1">
    <source>
        <dbReference type="EMBL" id="MCE3049274.1"/>
    </source>
</evidence>
<feature type="non-terminal residue" evidence="1">
    <location>
        <position position="120"/>
    </location>
</feature>
<protein>
    <submittedName>
        <fullName evidence="1">Uncharacterized protein</fullName>
    </submittedName>
</protein>
<comment type="caution">
    <text evidence="1">The sequence shown here is derived from an EMBL/GenBank/DDBJ whole genome shotgun (WGS) entry which is preliminary data.</text>
</comment>